<dbReference type="InterPro" id="IPR016181">
    <property type="entry name" value="Acyl_CoA_acyltransferase"/>
</dbReference>
<sequence>MTKREHADQVPEIRRVREEDMPLAVRLADSVFRDYDPDKKSFAKSHPLLFAPGLCQSFAAFIDGRPVSFVGLVPSIVRIGSARIHCCSIGGVCTHPDYRGRGYAGLILQRVMDHIDRAGASLLLVSGNRTLYQRANCFEFGSFRNYTLDCEQSAQLMAQNLATGITIREADAADWFGLRNAAATRLNAFEQSLWDLALLIEAEPAGSPMKQHHKVLAAERDGAIRGFAVIGVPYANAAVVPRAFEWAGEAPLVACLFAEALQRYNMSELTVPVAWHEAQLSDLLARAGIRSAEGNNVGTIHIVRPERLIEQLQPYFQQISTEAAGNLRIEASEDGTTRVHVKGGAANLDAQALVALMFDKEPEIDLDEDVLCSLCSLFPIPFPYTGGLNYV</sequence>
<dbReference type="Pfam" id="PF13527">
    <property type="entry name" value="Acetyltransf_9"/>
    <property type="match status" value="1"/>
</dbReference>
<dbReference type="Proteomes" id="UP001527882">
    <property type="component" value="Unassembled WGS sequence"/>
</dbReference>
<dbReference type="PROSITE" id="PS51186">
    <property type="entry name" value="GNAT"/>
    <property type="match status" value="1"/>
</dbReference>
<dbReference type="RefSeq" id="WP_269884615.1">
    <property type="nucleotide sequence ID" value="NZ_JAQAGZ010000021.1"/>
</dbReference>
<accession>A0ABT4QGS6</accession>
<reference evidence="2 3" key="1">
    <citation type="submission" date="2022-12" db="EMBL/GenBank/DDBJ databases">
        <title>Draft genome sequence of Paenibacillus sp. dW9.</title>
        <authorList>
            <person name="Choi E.-W."/>
            <person name="Kim D.-U."/>
        </authorList>
    </citation>
    <scope>NUCLEOTIDE SEQUENCE [LARGE SCALE GENOMIC DNA]</scope>
    <source>
        <strain evidence="3">dW9</strain>
    </source>
</reference>
<organism evidence="2 3">
    <name type="scientific">Paenibacillus gyeongsangnamensis</name>
    <dbReference type="NCBI Taxonomy" id="3388067"/>
    <lineage>
        <taxon>Bacteria</taxon>
        <taxon>Bacillati</taxon>
        <taxon>Bacillota</taxon>
        <taxon>Bacilli</taxon>
        <taxon>Bacillales</taxon>
        <taxon>Paenibacillaceae</taxon>
        <taxon>Paenibacillus</taxon>
    </lineage>
</organism>
<protein>
    <submittedName>
        <fullName evidence="2">GNAT family N-acetyltransferase</fullName>
        <ecNumber evidence="2">2.3.1.-</ecNumber>
    </submittedName>
</protein>
<evidence type="ECO:0000259" key="1">
    <source>
        <dbReference type="PROSITE" id="PS51186"/>
    </source>
</evidence>
<evidence type="ECO:0000313" key="2">
    <source>
        <dbReference type="EMBL" id="MCZ8516083.1"/>
    </source>
</evidence>
<proteinExistence type="predicted"/>
<feature type="domain" description="N-acetyltransferase" evidence="1">
    <location>
        <begin position="11"/>
        <end position="162"/>
    </location>
</feature>
<dbReference type="EC" id="2.3.1.-" evidence="2"/>
<comment type="caution">
    <text evidence="2">The sequence shown here is derived from an EMBL/GenBank/DDBJ whole genome shotgun (WGS) entry which is preliminary data.</text>
</comment>
<dbReference type="InterPro" id="IPR000182">
    <property type="entry name" value="GNAT_dom"/>
</dbReference>
<dbReference type="GO" id="GO:0016746">
    <property type="term" value="F:acyltransferase activity"/>
    <property type="evidence" value="ECO:0007669"/>
    <property type="project" value="UniProtKB-KW"/>
</dbReference>
<name>A0ABT4QGS6_9BACL</name>
<dbReference type="Gene3D" id="3.40.630.30">
    <property type="match status" value="1"/>
</dbReference>
<keyword evidence="3" id="KW-1185">Reference proteome</keyword>
<dbReference type="EMBL" id="JAQAGZ010000021">
    <property type="protein sequence ID" value="MCZ8516083.1"/>
    <property type="molecule type" value="Genomic_DNA"/>
</dbReference>
<gene>
    <name evidence="2" type="ORF">O9H85_27510</name>
</gene>
<keyword evidence="2" id="KW-0808">Transferase</keyword>
<dbReference type="CDD" id="cd04301">
    <property type="entry name" value="NAT_SF"/>
    <property type="match status" value="1"/>
</dbReference>
<keyword evidence="2" id="KW-0012">Acyltransferase</keyword>
<evidence type="ECO:0000313" key="3">
    <source>
        <dbReference type="Proteomes" id="UP001527882"/>
    </source>
</evidence>
<dbReference type="SUPFAM" id="SSF55729">
    <property type="entry name" value="Acyl-CoA N-acyltransferases (Nat)"/>
    <property type="match status" value="1"/>
</dbReference>